<dbReference type="Gene3D" id="3.60.21.10">
    <property type="match status" value="1"/>
</dbReference>
<accession>A0A1Y5RDE3</accession>
<dbReference type="RefSeq" id="WP_085834996.1">
    <property type="nucleotide sequence ID" value="NZ_FWFS01000001.1"/>
</dbReference>
<dbReference type="InterPro" id="IPR050126">
    <property type="entry name" value="Ap4A_hydrolase"/>
</dbReference>
<dbReference type="GO" id="GO:0016791">
    <property type="term" value="F:phosphatase activity"/>
    <property type="evidence" value="ECO:0007669"/>
    <property type="project" value="TreeGrafter"/>
</dbReference>
<dbReference type="SUPFAM" id="SSF56300">
    <property type="entry name" value="Metallo-dependent phosphatases"/>
    <property type="match status" value="1"/>
</dbReference>
<dbReference type="GO" id="GO:0110154">
    <property type="term" value="P:RNA decapping"/>
    <property type="evidence" value="ECO:0007669"/>
    <property type="project" value="TreeGrafter"/>
</dbReference>
<dbReference type="Pfam" id="PF00149">
    <property type="entry name" value="Metallophos"/>
    <property type="match status" value="1"/>
</dbReference>
<proteinExistence type="predicted"/>
<dbReference type="AlphaFoldDB" id="A0A1Y5RDE3"/>
<dbReference type="GO" id="GO:0005737">
    <property type="term" value="C:cytoplasm"/>
    <property type="evidence" value="ECO:0007669"/>
    <property type="project" value="TreeGrafter"/>
</dbReference>
<evidence type="ECO:0000259" key="1">
    <source>
        <dbReference type="Pfam" id="PF00149"/>
    </source>
</evidence>
<dbReference type="Proteomes" id="UP000193862">
    <property type="component" value="Unassembled WGS sequence"/>
</dbReference>
<dbReference type="PANTHER" id="PTHR42850:SF4">
    <property type="entry name" value="ZINC-DEPENDENT ENDOPOLYPHOSPHATASE"/>
    <property type="match status" value="1"/>
</dbReference>
<sequence>MRIYAIGDIHGQIDMLHAAHARIEADKKRVGDPDALIVHLGDYTDRGPDSAAVVQLLIDGLAEGKPWIVLRGNHDRMFCRFVRNGDAFDNDHILSGKSWLNKSLGGKETLASYGVEATDFEFEAGWEAARKGVPMAHIEFLENCPMSYEFDGCLYVHAGVRPGVALEDQSEEDLLWIRNGWLDYEGELPWLVIHGHTALEEATHFGNRVDLDTGAGYGRPLTAAVIENGEVEILTDDGRKPITRAEPRS</sequence>
<evidence type="ECO:0000313" key="3">
    <source>
        <dbReference type="Proteomes" id="UP000193862"/>
    </source>
</evidence>
<dbReference type="OrthoDB" id="9807890at2"/>
<feature type="domain" description="Calcineurin-like phosphoesterase" evidence="1">
    <location>
        <begin position="1"/>
        <end position="207"/>
    </location>
</feature>
<keyword evidence="2" id="KW-0378">Hydrolase</keyword>
<reference evidence="2 3" key="1">
    <citation type="submission" date="2017-03" db="EMBL/GenBank/DDBJ databases">
        <authorList>
            <person name="Afonso C.L."/>
            <person name="Miller P.J."/>
            <person name="Scott M.A."/>
            <person name="Spackman E."/>
            <person name="Goraichik I."/>
            <person name="Dimitrov K.M."/>
            <person name="Suarez D.L."/>
            <person name="Swayne D.E."/>
        </authorList>
    </citation>
    <scope>NUCLEOTIDE SEQUENCE [LARGE SCALE GENOMIC DNA]</scope>
    <source>
        <strain evidence="2 3">CECT 8620</strain>
    </source>
</reference>
<protein>
    <submittedName>
        <fullName evidence="2">Bis(5'-nucleosyl)-tetraphosphatase PrpE [asymmetrical]</fullName>
        <ecNumber evidence="2">3.6.1.17</ecNumber>
    </submittedName>
</protein>
<dbReference type="InterPro" id="IPR029052">
    <property type="entry name" value="Metallo-depent_PP-like"/>
</dbReference>
<dbReference type="GO" id="GO:0004081">
    <property type="term" value="F:bis(5'-nucleosyl)-tetraphosphatase (asymmetrical) activity"/>
    <property type="evidence" value="ECO:0007669"/>
    <property type="project" value="UniProtKB-EC"/>
</dbReference>
<dbReference type="InterPro" id="IPR004843">
    <property type="entry name" value="Calcineurin-like_PHP"/>
</dbReference>
<name>A0A1Y5RDE3_9RHOB</name>
<keyword evidence="3" id="KW-1185">Reference proteome</keyword>
<dbReference type="EC" id="3.6.1.17" evidence="2"/>
<organism evidence="2 3">
    <name type="scientific">Aquimixticola soesokkakensis</name>
    <dbReference type="NCBI Taxonomy" id="1519096"/>
    <lineage>
        <taxon>Bacteria</taxon>
        <taxon>Pseudomonadati</taxon>
        <taxon>Pseudomonadota</taxon>
        <taxon>Alphaproteobacteria</taxon>
        <taxon>Rhodobacterales</taxon>
        <taxon>Paracoccaceae</taxon>
        <taxon>Aquimixticola</taxon>
    </lineage>
</organism>
<dbReference type="EMBL" id="FWFS01000001">
    <property type="protein sequence ID" value="SLN14882.1"/>
    <property type="molecule type" value="Genomic_DNA"/>
</dbReference>
<evidence type="ECO:0000313" key="2">
    <source>
        <dbReference type="EMBL" id="SLN14882.1"/>
    </source>
</evidence>
<dbReference type="GO" id="GO:0008803">
    <property type="term" value="F:bis(5'-nucleosyl)-tetraphosphatase (symmetrical) activity"/>
    <property type="evidence" value="ECO:0007669"/>
    <property type="project" value="TreeGrafter"/>
</dbReference>
<gene>
    <name evidence="2" type="primary">prpE</name>
    <name evidence="2" type="ORF">AQS8620_00251</name>
</gene>
<dbReference type="PANTHER" id="PTHR42850">
    <property type="entry name" value="METALLOPHOSPHOESTERASE"/>
    <property type="match status" value="1"/>
</dbReference>